<evidence type="ECO:0000256" key="2">
    <source>
        <dbReference type="ARBA" id="ARBA00023043"/>
    </source>
</evidence>
<dbReference type="AlphaFoldDB" id="A0AA36IQF8"/>
<name>A0AA36IQF8_9DINO</name>
<sequence>MEPQLLLDACERGDACGVQAALLQGAKPGMSGTLGCAPLHLAVTVSGWDPPASVKIASILINARACIDARDGRSNTPLHYCAMYSQGGVWPGRLLLALGADPMLCNGDGQKPSDVVVLNPVGCKAADDFYVMCKCRESQILEEAGVARHTRHLPARAAPSTNLWRLY</sequence>
<keyword evidence="4" id="KW-1185">Reference proteome</keyword>
<organism evidence="3 4">
    <name type="scientific">Effrenium voratum</name>
    <dbReference type="NCBI Taxonomy" id="2562239"/>
    <lineage>
        <taxon>Eukaryota</taxon>
        <taxon>Sar</taxon>
        <taxon>Alveolata</taxon>
        <taxon>Dinophyceae</taxon>
        <taxon>Suessiales</taxon>
        <taxon>Symbiodiniaceae</taxon>
        <taxon>Effrenium</taxon>
    </lineage>
</organism>
<dbReference type="InterPro" id="IPR002110">
    <property type="entry name" value="Ankyrin_rpt"/>
</dbReference>
<evidence type="ECO:0000313" key="4">
    <source>
        <dbReference type="Proteomes" id="UP001178507"/>
    </source>
</evidence>
<evidence type="ECO:0000313" key="3">
    <source>
        <dbReference type="EMBL" id="CAJ1392092.1"/>
    </source>
</evidence>
<dbReference type="SUPFAM" id="SSF48403">
    <property type="entry name" value="Ankyrin repeat"/>
    <property type="match status" value="1"/>
</dbReference>
<gene>
    <name evidence="3" type="ORF">EVOR1521_LOCUS17282</name>
</gene>
<dbReference type="PANTHER" id="PTHR24171">
    <property type="entry name" value="ANKYRIN REPEAT DOMAIN-CONTAINING PROTEIN 39-RELATED"/>
    <property type="match status" value="1"/>
</dbReference>
<comment type="caution">
    <text evidence="3">The sequence shown here is derived from an EMBL/GenBank/DDBJ whole genome shotgun (WGS) entry which is preliminary data.</text>
</comment>
<dbReference type="Gene3D" id="1.25.40.20">
    <property type="entry name" value="Ankyrin repeat-containing domain"/>
    <property type="match status" value="1"/>
</dbReference>
<reference evidence="3" key="1">
    <citation type="submission" date="2023-08" db="EMBL/GenBank/DDBJ databases">
        <authorList>
            <person name="Chen Y."/>
            <person name="Shah S."/>
            <person name="Dougan E. K."/>
            <person name="Thang M."/>
            <person name="Chan C."/>
        </authorList>
    </citation>
    <scope>NUCLEOTIDE SEQUENCE</scope>
</reference>
<evidence type="ECO:0000256" key="1">
    <source>
        <dbReference type="ARBA" id="ARBA00022737"/>
    </source>
</evidence>
<accession>A0AA36IQF8</accession>
<dbReference type="Pfam" id="PF00023">
    <property type="entry name" value="Ank"/>
    <property type="match status" value="1"/>
</dbReference>
<keyword evidence="2" id="KW-0040">ANK repeat</keyword>
<proteinExistence type="predicted"/>
<dbReference type="EMBL" id="CAUJNA010002258">
    <property type="protein sequence ID" value="CAJ1392092.1"/>
    <property type="molecule type" value="Genomic_DNA"/>
</dbReference>
<dbReference type="InterPro" id="IPR036770">
    <property type="entry name" value="Ankyrin_rpt-contain_sf"/>
</dbReference>
<dbReference type="Proteomes" id="UP001178507">
    <property type="component" value="Unassembled WGS sequence"/>
</dbReference>
<protein>
    <submittedName>
        <fullName evidence="3">Uncharacterized protein</fullName>
    </submittedName>
</protein>
<keyword evidence="1" id="KW-0677">Repeat</keyword>